<evidence type="ECO:0000313" key="1">
    <source>
        <dbReference type="EMBL" id="KAL3276641.1"/>
    </source>
</evidence>
<evidence type="ECO:0000313" key="2">
    <source>
        <dbReference type="Proteomes" id="UP001516400"/>
    </source>
</evidence>
<proteinExistence type="predicted"/>
<organism evidence="1 2">
    <name type="scientific">Cryptolaemus montrouzieri</name>
    <dbReference type="NCBI Taxonomy" id="559131"/>
    <lineage>
        <taxon>Eukaryota</taxon>
        <taxon>Metazoa</taxon>
        <taxon>Ecdysozoa</taxon>
        <taxon>Arthropoda</taxon>
        <taxon>Hexapoda</taxon>
        <taxon>Insecta</taxon>
        <taxon>Pterygota</taxon>
        <taxon>Neoptera</taxon>
        <taxon>Endopterygota</taxon>
        <taxon>Coleoptera</taxon>
        <taxon>Polyphaga</taxon>
        <taxon>Cucujiformia</taxon>
        <taxon>Coccinelloidea</taxon>
        <taxon>Coccinellidae</taxon>
        <taxon>Scymninae</taxon>
        <taxon>Scymnini</taxon>
        <taxon>Cryptolaemus</taxon>
    </lineage>
</organism>
<feature type="non-terminal residue" evidence="1">
    <location>
        <position position="1"/>
    </location>
</feature>
<dbReference type="EMBL" id="JABFTP020000103">
    <property type="protein sequence ID" value="KAL3276641.1"/>
    <property type="molecule type" value="Genomic_DNA"/>
</dbReference>
<keyword evidence="2" id="KW-1185">Reference proteome</keyword>
<dbReference type="Proteomes" id="UP001516400">
    <property type="component" value="Unassembled WGS sequence"/>
</dbReference>
<gene>
    <name evidence="1" type="ORF">HHI36_012013</name>
</gene>
<dbReference type="AlphaFoldDB" id="A0ABD2NEJ8"/>
<sequence>TESWLNPQINSCEVMCDSYSIFRKDRRESNSSKSEGGGVLVGVTKEYHVGVLSAWINTLIVEDIWLKNVISNQKTFWSYVSDLKKDVTVPHVMKLDQAELNDCDSISDAFGGYFEDSNTPVLYE</sequence>
<reference evidence="1 2" key="1">
    <citation type="journal article" date="2021" name="BMC Biol.">
        <title>Horizontally acquired antibacterial genes associated with adaptive radiation of ladybird beetles.</title>
        <authorList>
            <person name="Li H.S."/>
            <person name="Tang X.F."/>
            <person name="Huang Y.H."/>
            <person name="Xu Z.Y."/>
            <person name="Chen M.L."/>
            <person name="Du X.Y."/>
            <person name="Qiu B.Y."/>
            <person name="Chen P.T."/>
            <person name="Zhang W."/>
            <person name="Slipinski A."/>
            <person name="Escalona H.E."/>
            <person name="Waterhouse R.M."/>
            <person name="Zwick A."/>
            <person name="Pang H."/>
        </authorList>
    </citation>
    <scope>NUCLEOTIDE SEQUENCE [LARGE SCALE GENOMIC DNA]</scope>
    <source>
        <strain evidence="1">SYSU2018</strain>
    </source>
</reference>
<feature type="non-terminal residue" evidence="1">
    <location>
        <position position="124"/>
    </location>
</feature>
<name>A0ABD2NEJ8_9CUCU</name>
<comment type="caution">
    <text evidence="1">The sequence shown here is derived from an EMBL/GenBank/DDBJ whole genome shotgun (WGS) entry which is preliminary data.</text>
</comment>
<accession>A0ABD2NEJ8</accession>
<protein>
    <submittedName>
        <fullName evidence="1">Uncharacterized protein</fullName>
    </submittedName>
</protein>